<name>A0AC35U257_9BILA</name>
<proteinExistence type="predicted"/>
<sequence>MIQNKAKEKNIIHLVQGPTSAHSSQRKHNHAVAPFNPPNLKLPKEWLKYGTAIGNLVEGTLFLPFKTPLHDDYYTKVLNRVKKEDEFRIEDIRQFCIKNRVTLGLVLDLTGTDRYYDANYWVDSGVSYIKIPSSGHEVHENKHAILKFIKEVEKFWNVPKNKGKAIGVHCTHGLNRTGYMICRYMIEKMNVEPVDAIQRFQDARGYEMARQEYVKHLMSLPSPKNSPNSDQ</sequence>
<reference evidence="2" key="1">
    <citation type="submission" date="2016-11" db="UniProtKB">
        <authorList>
            <consortium name="WormBaseParasite"/>
        </authorList>
    </citation>
    <scope>IDENTIFICATION</scope>
    <source>
        <strain evidence="2">KR3021</strain>
    </source>
</reference>
<organism evidence="1 2">
    <name type="scientific">Rhabditophanes sp. KR3021</name>
    <dbReference type="NCBI Taxonomy" id="114890"/>
    <lineage>
        <taxon>Eukaryota</taxon>
        <taxon>Metazoa</taxon>
        <taxon>Ecdysozoa</taxon>
        <taxon>Nematoda</taxon>
        <taxon>Chromadorea</taxon>
        <taxon>Rhabditida</taxon>
        <taxon>Tylenchina</taxon>
        <taxon>Panagrolaimomorpha</taxon>
        <taxon>Strongyloidoidea</taxon>
        <taxon>Alloionematidae</taxon>
        <taxon>Rhabditophanes</taxon>
    </lineage>
</organism>
<dbReference type="Proteomes" id="UP000095286">
    <property type="component" value="Unplaced"/>
</dbReference>
<dbReference type="WBParaSite" id="RSKR_0000689400.1">
    <property type="protein sequence ID" value="RSKR_0000689400.1"/>
    <property type="gene ID" value="RSKR_0000689400"/>
</dbReference>
<protein>
    <submittedName>
        <fullName evidence="2">TYR_PHOSPHATASE_2 domain-containing protein</fullName>
    </submittedName>
</protein>
<evidence type="ECO:0000313" key="1">
    <source>
        <dbReference type="Proteomes" id="UP000095286"/>
    </source>
</evidence>
<accession>A0AC35U257</accession>
<evidence type="ECO:0000313" key="2">
    <source>
        <dbReference type="WBParaSite" id="RSKR_0000689400.1"/>
    </source>
</evidence>